<feature type="transmembrane region" description="Helical" evidence="1">
    <location>
        <begin position="6"/>
        <end position="23"/>
    </location>
</feature>
<protein>
    <submittedName>
        <fullName evidence="2">DUF4491 family protein</fullName>
    </submittedName>
</protein>
<keyword evidence="3" id="KW-1185">Reference proteome</keyword>
<dbReference type="Proteomes" id="UP000469523">
    <property type="component" value="Unassembled WGS sequence"/>
</dbReference>
<keyword evidence="1" id="KW-0472">Membrane</keyword>
<accession>A0A6N7XI43</accession>
<comment type="caution">
    <text evidence="2">The sequence shown here is derived from an EMBL/GenBank/DDBJ whole genome shotgun (WGS) entry which is preliminary data.</text>
</comment>
<sequence>MSFDGVIIGVGAFLIIGILHPVVIKTEYYIGVKAWPLFLIGGLVFICFSLFSENTIISSLLAVLGFSLLWSIHEIFEQVKRVEKGWFPSNPKKIK</sequence>
<feature type="transmembrane region" description="Helical" evidence="1">
    <location>
        <begin position="57"/>
        <end position="76"/>
    </location>
</feature>
<dbReference type="Pfam" id="PF14898">
    <property type="entry name" value="DUF4491"/>
    <property type="match status" value="1"/>
</dbReference>
<organism evidence="2 3">
    <name type="scientific">Tissierella pigra</name>
    <dbReference type="NCBI Taxonomy" id="2607614"/>
    <lineage>
        <taxon>Bacteria</taxon>
        <taxon>Bacillati</taxon>
        <taxon>Bacillota</taxon>
        <taxon>Tissierellia</taxon>
        <taxon>Tissierellales</taxon>
        <taxon>Tissierellaceae</taxon>
        <taxon>Tissierella</taxon>
    </lineage>
</organism>
<evidence type="ECO:0000313" key="2">
    <source>
        <dbReference type="EMBL" id="MSU01699.1"/>
    </source>
</evidence>
<dbReference type="RefSeq" id="WP_154440109.1">
    <property type="nucleotide sequence ID" value="NZ_JAHLPJ010000001.1"/>
</dbReference>
<keyword evidence="1" id="KW-1133">Transmembrane helix</keyword>
<feature type="transmembrane region" description="Helical" evidence="1">
    <location>
        <begin position="35"/>
        <end position="51"/>
    </location>
</feature>
<dbReference type="EMBL" id="VUNQ01000018">
    <property type="protein sequence ID" value="MSU01699.1"/>
    <property type="molecule type" value="Genomic_DNA"/>
</dbReference>
<evidence type="ECO:0000313" key="3">
    <source>
        <dbReference type="Proteomes" id="UP000469523"/>
    </source>
</evidence>
<name>A0A6N7XI43_9FIRM</name>
<reference evidence="2 3" key="1">
    <citation type="submission" date="2019-09" db="EMBL/GenBank/DDBJ databases">
        <title>In-depth cultivation of the pig gut microbiome towards novel bacterial diversity and tailored functional studies.</title>
        <authorList>
            <person name="Wylensek D."/>
            <person name="Hitch T.C.A."/>
            <person name="Clavel T."/>
        </authorList>
    </citation>
    <scope>NUCLEOTIDE SEQUENCE [LARGE SCALE GENOMIC DNA]</scope>
    <source>
        <strain evidence="2 3">WCA3-693-APC-4?</strain>
    </source>
</reference>
<gene>
    <name evidence="2" type="ORF">FYJ83_09500</name>
</gene>
<evidence type="ECO:0000256" key="1">
    <source>
        <dbReference type="SAM" id="Phobius"/>
    </source>
</evidence>
<dbReference type="AlphaFoldDB" id="A0A6N7XI43"/>
<dbReference type="InterPro" id="IPR027890">
    <property type="entry name" value="DUF4491"/>
</dbReference>
<keyword evidence="1" id="KW-0812">Transmembrane</keyword>
<proteinExistence type="predicted"/>